<dbReference type="PROSITE" id="PS51892">
    <property type="entry name" value="SUBTILASE"/>
    <property type="match status" value="1"/>
</dbReference>
<dbReference type="PROSITE" id="PS00137">
    <property type="entry name" value="SUBTILASE_HIS"/>
    <property type="match status" value="1"/>
</dbReference>
<keyword evidence="6" id="KW-0732">Signal</keyword>
<proteinExistence type="inferred from homology"/>
<feature type="chain" id="PRO_5032298848" evidence="6">
    <location>
        <begin position="27"/>
        <end position="574"/>
    </location>
</feature>
<keyword evidence="4 5" id="KW-0720">Serine protease</keyword>
<feature type="active site" description="Charge relay system" evidence="5">
    <location>
        <position position="135"/>
    </location>
</feature>
<dbReference type="EMBL" id="UGNP01000001">
    <property type="protein sequence ID" value="STX10151.1"/>
    <property type="molecule type" value="Genomic_DNA"/>
</dbReference>
<evidence type="ECO:0000313" key="10">
    <source>
        <dbReference type="Proteomes" id="UP000254330"/>
    </source>
</evidence>
<keyword evidence="3 5" id="KW-0378">Hydrolase</keyword>
<accession>A0A8B4QBP0</accession>
<dbReference type="EMBL" id="SNZG01000001">
    <property type="protein sequence ID" value="TDR44243.1"/>
    <property type="molecule type" value="Genomic_DNA"/>
</dbReference>
<protein>
    <submittedName>
        <fullName evidence="8">Subtilisin DY</fullName>
        <ecNumber evidence="8">3.4.21.62</ecNumber>
    </submittedName>
    <submittedName>
        <fullName evidence="9">Subtilisin family serine protease</fullName>
    </submittedName>
</protein>
<dbReference type="PANTHER" id="PTHR43806">
    <property type="entry name" value="PEPTIDASE S8"/>
    <property type="match status" value="1"/>
</dbReference>
<dbReference type="GO" id="GO:0006508">
    <property type="term" value="P:proteolysis"/>
    <property type="evidence" value="ECO:0007669"/>
    <property type="project" value="UniProtKB-KW"/>
</dbReference>
<evidence type="ECO:0000256" key="1">
    <source>
        <dbReference type="ARBA" id="ARBA00011073"/>
    </source>
</evidence>
<dbReference type="InterPro" id="IPR015500">
    <property type="entry name" value="Peptidase_S8_subtilisin-rel"/>
</dbReference>
<dbReference type="InterPro" id="IPR000209">
    <property type="entry name" value="Peptidase_S8/S53_dom"/>
</dbReference>
<evidence type="ECO:0000256" key="2">
    <source>
        <dbReference type="ARBA" id="ARBA00022670"/>
    </source>
</evidence>
<name>A0A8B4QBP0_9BACL</name>
<keyword evidence="11" id="KW-1185">Reference proteome</keyword>
<dbReference type="PRINTS" id="PR00723">
    <property type="entry name" value="SUBTILISIN"/>
</dbReference>
<dbReference type="AlphaFoldDB" id="A0A8B4QBP0"/>
<dbReference type="SUPFAM" id="SSF52743">
    <property type="entry name" value="Subtilisin-like"/>
    <property type="match status" value="1"/>
</dbReference>
<dbReference type="OrthoDB" id="9798386at2"/>
<evidence type="ECO:0000256" key="5">
    <source>
        <dbReference type="PROSITE-ProRule" id="PRU01240"/>
    </source>
</evidence>
<comment type="similarity">
    <text evidence="1 5">Belongs to the peptidase S8 family.</text>
</comment>
<sequence>MIHNKLAISVILSLGISFGVGITAHAQDKVEDVSVFYKNEVGKKLVLQKAGQVDAQLNEIDAVVGEFSKADLQKLEQSKDIQVVHTSKKKLRTSSNFLANPLSMYESSWNLDMVKASEAWNQQFDGKGVKVGIIDSAVAPSNYLIDVKKKDFISDRTQIDHSLYAATHGTFVAGIIAGQPSKSGELVGVAPGADLYSMNIDGKDGADLIDFMEAIDYAIEMKLDVLNISMGISQGDLLDPGEKLADSPIYIAVKKALDRNILIVAATGNYGNSVDYPAAINGVVAVGSVDSKKAISSFSNQGKEVSVVAPGSYIKSLGTSNNFESKSGTSFATPHIAGLLALYKQQYPKESNAQIRARLLSNTIDLGASGFDSTFGNGLAVYPKNNNSVDYPVVLPDKKPVVKPKVETAAEKYVRVNKKKITTSVATMNKKKKVNFLTEYAPMYSVYGNLAASQKKIVLAYRKQIGMTVVSSTAKSSRVKVTNLTSIHTKKTSRLTFTTPLKKSTVKRGAVTMYKDGTKFNSFNMTVTTNGKYVTIRPTKAMTKGTYHLVIDPAKMRTTKNKTVKPFDIKYTVK</sequence>
<dbReference type="EC" id="3.4.21.62" evidence="8"/>
<evidence type="ECO:0000313" key="11">
    <source>
        <dbReference type="Proteomes" id="UP000294641"/>
    </source>
</evidence>
<evidence type="ECO:0000313" key="8">
    <source>
        <dbReference type="EMBL" id="STX10151.1"/>
    </source>
</evidence>
<dbReference type="Proteomes" id="UP000294641">
    <property type="component" value="Unassembled WGS sequence"/>
</dbReference>
<dbReference type="PANTHER" id="PTHR43806:SF11">
    <property type="entry name" value="CEREVISIN-RELATED"/>
    <property type="match status" value="1"/>
</dbReference>
<feature type="domain" description="Peptidase S8/S53" evidence="7">
    <location>
        <begin position="126"/>
        <end position="378"/>
    </location>
</feature>
<evidence type="ECO:0000256" key="4">
    <source>
        <dbReference type="ARBA" id="ARBA00022825"/>
    </source>
</evidence>
<gene>
    <name evidence="8" type="primary">apr</name>
    <name evidence="9" type="ORF">DFR61_10180</name>
    <name evidence="8" type="ORF">NCTC10597_01864</name>
</gene>
<evidence type="ECO:0000259" key="7">
    <source>
        <dbReference type="Pfam" id="PF00082"/>
    </source>
</evidence>
<evidence type="ECO:0000256" key="6">
    <source>
        <dbReference type="SAM" id="SignalP"/>
    </source>
</evidence>
<feature type="active site" description="Charge relay system" evidence="5">
    <location>
        <position position="168"/>
    </location>
</feature>
<dbReference type="InterPro" id="IPR022398">
    <property type="entry name" value="Peptidase_S8_His-AS"/>
</dbReference>
<dbReference type="Proteomes" id="UP000254330">
    <property type="component" value="Unassembled WGS sequence"/>
</dbReference>
<dbReference type="Pfam" id="PF00082">
    <property type="entry name" value="Peptidase_S8"/>
    <property type="match status" value="1"/>
</dbReference>
<dbReference type="InterPro" id="IPR050131">
    <property type="entry name" value="Peptidase_S8_subtilisin-like"/>
</dbReference>
<evidence type="ECO:0000256" key="3">
    <source>
        <dbReference type="ARBA" id="ARBA00022801"/>
    </source>
</evidence>
<feature type="signal peptide" evidence="6">
    <location>
        <begin position="1"/>
        <end position="26"/>
    </location>
</feature>
<keyword evidence="2 5" id="KW-0645">Protease</keyword>
<dbReference type="RefSeq" id="WP_109348277.1">
    <property type="nucleotide sequence ID" value="NZ_BJUE01000001.1"/>
</dbReference>
<dbReference type="PROSITE" id="PS00138">
    <property type="entry name" value="SUBTILASE_SER"/>
    <property type="match status" value="1"/>
</dbReference>
<feature type="active site" description="Charge relay system" evidence="5">
    <location>
        <position position="330"/>
    </location>
</feature>
<reference evidence="8 10" key="1">
    <citation type="submission" date="2018-06" db="EMBL/GenBank/DDBJ databases">
        <authorList>
            <consortium name="Pathogen Informatics"/>
            <person name="Doyle S."/>
        </authorList>
    </citation>
    <scope>NUCLEOTIDE SEQUENCE [LARGE SCALE GENOMIC DNA]</scope>
    <source>
        <strain evidence="8 10">NCTC10597</strain>
    </source>
</reference>
<dbReference type="InterPro" id="IPR036852">
    <property type="entry name" value="Peptidase_S8/S53_dom_sf"/>
</dbReference>
<dbReference type="GO" id="GO:0004252">
    <property type="term" value="F:serine-type endopeptidase activity"/>
    <property type="evidence" value="ECO:0007669"/>
    <property type="project" value="UniProtKB-UniRule"/>
</dbReference>
<evidence type="ECO:0000313" key="9">
    <source>
        <dbReference type="EMBL" id="TDR44243.1"/>
    </source>
</evidence>
<organism evidence="8 10">
    <name type="scientific">Kurthia zopfii</name>
    <dbReference type="NCBI Taxonomy" id="1650"/>
    <lineage>
        <taxon>Bacteria</taxon>
        <taxon>Bacillati</taxon>
        <taxon>Bacillota</taxon>
        <taxon>Bacilli</taxon>
        <taxon>Bacillales</taxon>
        <taxon>Caryophanaceae</taxon>
        <taxon>Kurthia</taxon>
    </lineage>
</organism>
<comment type="caution">
    <text evidence="8">The sequence shown here is derived from an EMBL/GenBank/DDBJ whole genome shotgun (WGS) entry which is preliminary data.</text>
</comment>
<reference evidence="9 11" key="2">
    <citation type="submission" date="2019-03" db="EMBL/GenBank/DDBJ databases">
        <title>Genomic Encyclopedia of Type Strains, Phase IV (KMG-IV): sequencing the most valuable type-strain genomes for metagenomic binning, comparative biology and taxonomic classification.</title>
        <authorList>
            <person name="Goeker M."/>
        </authorList>
    </citation>
    <scope>NUCLEOTIDE SEQUENCE [LARGE SCALE GENOMIC DNA]</scope>
    <source>
        <strain evidence="9 11">DSM 20580</strain>
    </source>
</reference>
<dbReference type="InterPro" id="IPR023828">
    <property type="entry name" value="Peptidase_S8_Ser-AS"/>
</dbReference>
<dbReference type="Gene3D" id="3.40.50.200">
    <property type="entry name" value="Peptidase S8/S53 domain"/>
    <property type="match status" value="1"/>
</dbReference>